<proteinExistence type="predicted"/>
<name>A0A2N1MEQ4_9GLOM</name>
<evidence type="ECO:0000313" key="3">
    <source>
        <dbReference type="Proteomes" id="UP000233469"/>
    </source>
</evidence>
<organism evidence="2 3">
    <name type="scientific">Rhizophagus irregularis</name>
    <dbReference type="NCBI Taxonomy" id="588596"/>
    <lineage>
        <taxon>Eukaryota</taxon>
        <taxon>Fungi</taxon>
        <taxon>Fungi incertae sedis</taxon>
        <taxon>Mucoromycota</taxon>
        <taxon>Glomeromycotina</taxon>
        <taxon>Glomeromycetes</taxon>
        <taxon>Glomerales</taxon>
        <taxon>Glomeraceae</taxon>
        <taxon>Rhizophagus</taxon>
    </lineage>
</organism>
<feature type="region of interest" description="Disordered" evidence="1">
    <location>
        <begin position="173"/>
        <end position="206"/>
    </location>
</feature>
<dbReference type="EMBL" id="LLXL01002708">
    <property type="protein sequence ID" value="PKK60136.1"/>
    <property type="molecule type" value="Genomic_DNA"/>
</dbReference>
<sequence length="206" mass="23506">MHFQRNLENWTSGNNDIDEFIQKTQLLAHHDVKESALEWITYDRFYIANCKYESTSKLERKDCNMFVNLKCLNNSKSVTLEFTDEDMMKAVHNSAMQEEIDAGLQIKGQDELIGKEGFFKKPGIRKMANNVVNSHSLTGSMIPSNVLVNDFSKFECRTEFSDRIKDINVSVEGSKGKGEVVESENDEELNGNKKRVVKTHGSSKKD</sequence>
<dbReference type="VEuPathDB" id="FungiDB:FUN_020337"/>
<reference evidence="2 3" key="2">
    <citation type="submission" date="2017-10" db="EMBL/GenBank/DDBJ databases">
        <title>Extensive intraspecific genome diversity in a model arbuscular mycorrhizal fungus.</title>
        <authorList>
            <person name="Chen E.C.H."/>
            <person name="Morin E."/>
            <person name="Baudet D."/>
            <person name="Noel J."/>
            <person name="Ndikumana S."/>
            <person name="Charron P."/>
            <person name="St-Onge C."/>
            <person name="Giorgi J."/>
            <person name="Grigoriev I.V."/>
            <person name="Roux C."/>
            <person name="Martin F.M."/>
            <person name="Corradi N."/>
        </authorList>
    </citation>
    <scope>NUCLEOTIDE SEQUENCE [LARGE SCALE GENOMIC DNA]</scope>
    <source>
        <strain evidence="2 3">C2</strain>
    </source>
</reference>
<protein>
    <submittedName>
        <fullName evidence="2">Uncharacterized protein</fullName>
    </submittedName>
</protein>
<reference evidence="2 3" key="1">
    <citation type="submission" date="2016-04" db="EMBL/GenBank/DDBJ databases">
        <title>Genome analyses suggest a sexual origin of heterokaryosis in a supposedly ancient asexual fungus.</title>
        <authorList>
            <person name="Ropars J."/>
            <person name="Sedzielewska K."/>
            <person name="Noel J."/>
            <person name="Charron P."/>
            <person name="Farinelli L."/>
            <person name="Marton T."/>
            <person name="Kruger M."/>
            <person name="Pelin A."/>
            <person name="Brachmann A."/>
            <person name="Corradi N."/>
        </authorList>
    </citation>
    <scope>NUCLEOTIDE SEQUENCE [LARGE SCALE GENOMIC DNA]</scope>
    <source>
        <strain evidence="2 3">C2</strain>
    </source>
</reference>
<dbReference type="Proteomes" id="UP000233469">
    <property type="component" value="Unassembled WGS sequence"/>
</dbReference>
<dbReference type="VEuPathDB" id="FungiDB:FUN_020338"/>
<gene>
    <name evidence="2" type="ORF">RhiirC2_793772</name>
</gene>
<dbReference type="VEuPathDB" id="FungiDB:RhiirFUN_000848"/>
<comment type="caution">
    <text evidence="2">The sequence shown here is derived from an EMBL/GenBank/DDBJ whole genome shotgun (WGS) entry which is preliminary data.</text>
</comment>
<accession>A0A2N1MEQ4</accession>
<feature type="compositionally biased region" description="Basic residues" evidence="1">
    <location>
        <begin position="192"/>
        <end position="206"/>
    </location>
</feature>
<dbReference type="AlphaFoldDB" id="A0A2N1MEQ4"/>
<evidence type="ECO:0000256" key="1">
    <source>
        <dbReference type="SAM" id="MobiDB-lite"/>
    </source>
</evidence>
<evidence type="ECO:0000313" key="2">
    <source>
        <dbReference type="EMBL" id="PKK60136.1"/>
    </source>
</evidence>